<evidence type="ECO:0000256" key="1">
    <source>
        <dbReference type="SAM" id="MobiDB-lite"/>
    </source>
</evidence>
<feature type="region of interest" description="Disordered" evidence="1">
    <location>
        <begin position="1"/>
        <end position="23"/>
    </location>
</feature>
<accession>A0A6N2AFA4</accession>
<proteinExistence type="predicted"/>
<feature type="compositionally biased region" description="Basic and acidic residues" evidence="1">
    <location>
        <begin position="1"/>
        <end position="19"/>
    </location>
</feature>
<organism evidence="2">
    <name type="scientific">Solanum chilense</name>
    <name type="common">Tomato</name>
    <name type="synonym">Lycopersicon chilense</name>
    <dbReference type="NCBI Taxonomy" id="4083"/>
    <lineage>
        <taxon>Eukaryota</taxon>
        <taxon>Viridiplantae</taxon>
        <taxon>Streptophyta</taxon>
        <taxon>Embryophyta</taxon>
        <taxon>Tracheophyta</taxon>
        <taxon>Spermatophyta</taxon>
        <taxon>Magnoliopsida</taxon>
        <taxon>eudicotyledons</taxon>
        <taxon>Gunneridae</taxon>
        <taxon>Pentapetalae</taxon>
        <taxon>asterids</taxon>
        <taxon>lamiids</taxon>
        <taxon>Solanales</taxon>
        <taxon>Solanaceae</taxon>
        <taxon>Solanoideae</taxon>
        <taxon>Solaneae</taxon>
        <taxon>Solanum</taxon>
        <taxon>Solanum subgen. Lycopersicon</taxon>
    </lineage>
</organism>
<comment type="caution">
    <text evidence="2">The sequence shown here is derived from an EMBL/GenBank/DDBJ whole genome shotgun (WGS) entry which is preliminary data.</text>
</comment>
<dbReference type="AlphaFoldDB" id="A0A6N2AFA4"/>
<reference evidence="2" key="1">
    <citation type="submission" date="2019-05" db="EMBL/GenBank/DDBJ databases">
        <title>The de novo reference genome and transcriptome assemblies of the wild tomato species Solanum chilense.</title>
        <authorList>
            <person name="Stam R."/>
            <person name="Nosenko T."/>
            <person name="Hoerger A.C."/>
            <person name="Stephan W."/>
            <person name="Seidel M.A."/>
            <person name="Kuhn J.M.M."/>
            <person name="Haberer G."/>
            <person name="Tellier A."/>
        </authorList>
    </citation>
    <scope>NUCLEOTIDE SEQUENCE</scope>
    <source>
        <tissue evidence="2">Mature leaves</tissue>
    </source>
</reference>
<gene>
    <name evidence="2" type="ORF">EJD97_022172</name>
</gene>
<dbReference type="EMBL" id="RXGB01069238">
    <property type="protein sequence ID" value="TMW80258.1"/>
    <property type="molecule type" value="Genomic_DNA"/>
</dbReference>
<evidence type="ECO:0008006" key="3">
    <source>
        <dbReference type="Google" id="ProtNLM"/>
    </source>
</evidence>
<name>A0A6N2AFA4_SOLCI</name>
<protein>
    <recommendedName>
        <fullName evidence="3">Reverse transcriptase zinc-binding domain-containing protein</fullName>
    </recommendedName>
</protein>
<evidence type="ECO:0000313" key="2">
    <source>
        <dbReference type="EMBL" id="TMW80258.1"/>
    </source>
</evidence>
<sequence>MEKEETCKLDDTKSNECKENSGAGSASMFNNAIRPKAYFTMWIMMNQRLVTVDREMWGRLLSWIEQQSNVTMTWEQFLQWCIQHGKGKSSAAQIFKIILTESIYGLWMERNSRIF</sequence>